<dbReference type="Gene3D" id="3.60.10.10">
    <property type="entry name" value="Endonuclease/exonuclease/phosphatase"/>
    <property type="match status" value="1"/>
</dbReference>
<dbReference type="SUPFAM" id="SSF56219">
    <property type="entry name" value="DNase I-like"/>
    <property type="match status" value="1"/>
</dbReference>
<protein>
    <recommendedName>
        <fullName evidence="1">Endonuclease/exonuclease/phosphatase domain-containing protein</fullName>
    </recommendedName>
</protein>
<accession>A0A821C4P1</accession>
<evidence type="ECO:0000313" key="4">
    <source>
        <dbReference type="Proteomes" id="UP000663838"/>
    </source>
</evidence>
<dbReference type="EMBL" id="CAJNYV010000861">
    <property type="protein sequence ID" value="CAF3391405.1"/>
    <property type="molecule type" value="Genomic_DNA"/>
</dbReference>
<dbReference type="PANTHER" id="PTHR12121">
    <property type="entry name" value="CARBON CATABOLITE REPRESSOR PROTEIN 4"/>
    <property type="match status" value="1"/>
</dbReference>
<dbReference type="PANTHER" id="PTHR12121:SF34">
    <property type="entry name" value="PROTEIN ANGEL"/>
    <property type="match status" value="1"/>
</dbReference>
<dbReference type="Proteomes" id="UP000663838">
    <property type="component" value="Unassembled WGS sequence"/>
</dbReference>
<dbReference type="InterPro" id="IPR036691">
    <property type="entry name" value="Endo/exonu/phosph_ase_sf"/>
</dbReference>
<organism evidence="3 4">
    <name type="scientific">Rotaria socialis</name>
    <dbReference type="NCBI Taxonomy" id="392032"/>
    <lineage>
        <taxon>Eukaryota</taxon>
        <taxon>Metazoa</taxon>
        <taxon>Spiralia</taxon>
        <taxon>Gnathifera</taxon>
        <taxon>Rotifera</taxon>
        <taxon>Eurotatoria</taxon>
        <taxon>Bdelloidea</taxon>
        <taxon>Philodinida</taxon>
        <taxon>Philodinidae</taxon>
        <taxon>Rotaria</taxon>
    </lineage>
</organism>
<evidence type="ECO:0000259" key="1">
    <source>
        <dbReference type="Pfam" id="PF03372"/>
    </source>
</evidence>
<feature type="domain" description="Endonuclease/exonuclease/phosphatase" evidence="1">
    <location>
        <begin position="14"/>
        <end position="254"/>
    </location>
</feature>
<dbReference type="EMBL" id="CAJOBS010000560">
    <property type="protein sequence ID" value="CAF4601828.1"/>
    <property type="molecule type" value="Genomic_DNA"/>
</dbReference>
<dbReference type="Proteomes" id="UP000663865">
    <property type="component" value="Unassembled WGS sequence"/>
</dbReference>
<dbReference type="InterPro" id="IPR005135">
    <property type="entry name" value="Endo/exonuclease/phosphatase"/>
</dbReference>
<evidence type="ECO:0000313" key="2">
    <source>
        <dbReference type="EMBL" id="CAF3391405.1"/>
    </source>
</evidence>
<dbReference type="Pfam" id="PF03372">
    <property type="entry name" value="Exo_endo_phos"/>
    <property type="match status" value="1"/>
</dbReference>
<comment type="caution">
    <text evidence="3">The sequence shown here is derived from an EMBL/GenBank/DDBJ whole genome shotgun (WGS) entry which is preliminary data.</text>
</comment>
<sequence>MMNKDENNDLSLISWNILAPCWVNQEWYPTLYHLAADYQARINKIVSHISSLNCHVIMIQEAQEDTIHLFKEKLGGNYLYAFSPNNPTAASIPNGLLTLIHQDWKYFTEVKIINGILDCERGEAIQIVHIPSKNISLVNLHLDFTHSVAQSKMVHDKFYQLLGDYSKSPSIIVGDFNADYKIYNQFQWDEYKNVFQDEKIIPTCYFDPFWNRTNSSIDYICYDSKKVQLIQCGKGWNDSDRSLEDALKTFGSDHLIIWAIFYFPQINL</sequence>
<gene>
    <name evidence="2" type="ORF">KIK155_LOCUS7240</name>
    <name evidence="3" type="ORF">TOA249_LOCUS10653</name>
</gene>
<dbReference type="GO" id="GO:0000175">
    <property type="term" value="F:3'-5'-RNA exonuclease activity"/>
    <property type="evidence" value="ECO:0007669"/>
    <property type="project" value="TreeGrafter"/>
</dbReference>
<evidence type="ECO:0000313" key="3">
    <source>
        <dbReference type="EMBL" id="CAF4601828.1"/>
    </source>
</evidence>
<name>A0A821C4P1_9BILA</name>
<dbReference type="InterPro" id="IPR050410">
    <property type="entry name" value="CCR4/nocturin_mRNA_transcr"/>
</dbReference>
<dbReference type="AlphaFoldDB" id="A0A821C4P1"/>
<reference evidence="3" key="1">
    <citation type="submission" date="2021-02" db="EMBL/GenBank/DDBJ databases">
        <authorList>
            <person name="Nowell W R."/>
        </authorList>
    </citation>
    <scope>NUCLEOTIDE SEQUENCE</scope>
</reference>
<proteinExistence type="predicted"/>